<dbReference type="SUPFAM" id="SSF52540">
    <property type="entry name" value="P-loop containing nucleoside triphosphate hydrolases"/>
    <property type="match status" value="1"/>
</dbReference>
<dbReference type="FunFam" id="3.40.50.300:FF:000366">
    <property type="entry name" value="GTPase, IMAP family member 2"/>
    <property type="match status" value="1"/>
</dbReference>
<reference evidence="5 6" key="1">
    <citation type="submission" date="2024-05" db="EMBL/GenBank/DDBJ databases">
        <title>A high-quality chromosomal-level genome assembly of Topmouth culter (Culter alburnus).</title>
        <authorList>
            <person name="Zhao H."/>
        </authorList>
    </citation>
    <scope>NUCLEOTIDE SEQUENCE [LARGE SCALE GENOMIC DNA]</scope>
    <source>
        <strain evidence="5">CATC2023</strain>
        <tissue evidence="5">Muscle</tissue>
    </source>
</reference>
<gene>
    <name evidence="5" type="ORF">ABG768_024665</name>
</gene>
<dbReference type="Gene3D" id="3.40.50.300">
    <property type="entry name" value="P-loop containing nucleotide triphosphate hydrolases"/>
    <property type="match status" value="1"/>
</dbReference>
<keyword evidence="6" id="KW-1185">Reference proteome</keyword>
<evidence type="ECO:0000313" key="6">
    <source>
        <dbReference type="Proteomes" id="UP001479290"/>
    </source>
</evidence>
<proteinExistence type="inferred from homology"/>
<comment type="similarity">
    <text evidence="1">Belongs to the TRAFAC class TrmE-Era-EngA-EngB-Septin-like GTPase superfamily. AIG1/Toc34/Toc159-like paraseptin GTPase family. IAN subfamily.</text>
</comment>
<dbReference type="PANTHER" id="PTHR10903">
    <property type="entry name" value="GTPASE, IMAP FAMILY MEMBER-RELATED"/>
    <property type="match status" value="1"/>
</dbReference>
<dbReference type="Proteomes" id="UP001479290">
    <property type="component" value="Unassembled WGS sequence"/>
</dbReference>
<evidence type="ECO:0000256" key="2">
    <source>
        <dbReference type="ARBA" id="ARBA00022741"/>
    </source>
</evidence>
<dbReference type="GO" id="GO:0005525">
    <property type="term" value="F:GTP binding"/>
    <property type="evidence" value="ECO:0007669"/>
    <property type="project" value="UniProtKB-KW"/>
</dbReference>
<dbReference type="Pfam" id="PF04548">
    <property type="entry name" value="AIG1"/>
    <property type="match status" value="1"/>
</dbReference>
<protein>
    <recommendedName>
        <fullName evidence="4">AIG1-type G domain-containing protein</fullName>
    </recommendedName>
</protein>
<evidence type="ECO:0000259" key="4">
    <source>
        <dbReference type="PROSITE" id="PS51720"/>
    </source>
</evidence>
<sequence length="442" mass="46155">MGSSVSVPERKIVLVGKTEHGKSRAGNTILGKKDFKAKALANCVAAKSQSAEGIVNGRKITVINTSGALDTDCDDMEIKSDIIKSLIECAEGVDAVVIVLKVGRYEQHDIEVLKQLLNIFKEEHILKHTVMLFTFGENLEGKTIEEFIETDSQLQELVNECEGRCHVIDSKYWNDCDSGYKSNSVQVKDLLDTIDKMVKENGCCTNELLQKVDETIQEEMKMNKDNLPPEEKREKAKTILHNKILEKVAGTASGVLTGAALGVSVAVFEVVAFLAMLDPLYMLIKTVEKSVTYRGTVRFNAAEGGGEPATVEEAAAEGGAEAAAEGAAEGAVAAETVAGEAAEAVVAAGGAAEAMVAAGTTAEVVVVGAVETGAVAGGAAGPIAACAALEVAGVAGAVGGGITGWKEADDADSVGDAIIKAAKANYTNTKAVIKHVKEFISL</sequence>
<comment type="caution">
    <text evidence="5">The sequence shown here is derived from an EMBL/GenBank/DDBJ whole genome shotgun (WGS) entry which is preliminary data.</text>
</comment>
<evidence type="ECO:0000313" key="5">
    <source>
        <dbReference type="EMBL" id="KAK9971291.1"/>
    </source>
</evidence>
<dbReference type="AlphaFoldDB" id="A0AAW2AF10"/>
<accession>A0AAW2AF10</accession>
<keyword evidence="2" id="KW-0547">Nucleotide-binding</keyword>
<name>A0AAW2AF10_CULAL</name>
<dbReference type="PANTHER" id="PTHR10903:SF62">
    <property type="entry name" value="GTPASE IMAP FAMILY MEMBER 4-LIKE-RELATED"/>
    <property type="match status" value="1"/>
</dbReference>
<dbReference type="InterPro" id="IPR006703">
    <property type="entry name" value="G_AIG1"/>
</dbReference>
<evidence type="ECO:0000256" key="1">
    <source>
        <dbReference type="ARBA" id="ARBA00008535"/>
    </source>
</evidence>
<dbReference type="InterPro" id="IPR045058">
    <property type="entry name" value="GIMA/IAN/Toc"/>
</dbReference>
<dbReference type="EMBL" id="JAWDJR010000007">
    <property type="protein sequence ID" value="KAK9971291.1"/>
    <property type="molecule type" value="Genomic_DNA"/>
</dbReference>
<feature type="domain" description="AIG1-type G" evidence="4">
    <location>
        <begin position="7"/>
        <end position="213"/>
    </location>
</feature>
<dbReference type="PROSITE" id="PS51720">
    <property type="entry name" value="G_AIG1"/>
    <property type="match status" value="1"/>
</dbReference>
<keyword evidence="3" id="KW-0342">GTP-binding</keyword>
<dbReference type="InterPro" id="IPR027417">
    <property type="entry name" value="P-loop_NTPase"/>
</dbReference>
<evidence type="ECO:0000256" key="3">
    <source>
        <dbReference type="ARBA" id="ARBA00023134"/>
    </source>
</evidence>
<organism evidence="5 6">
    <name type="scientific">Culter alburnus</name>
    <name type="common">Topmouth culter</name>
    <dbReference type="NCBI Taxonomy" id="194366"/>
    <lineage>
        <taxon>Eukaryota</taxon>
        <taxon>Metazoa</taxon>
        <taxon>Chordata</taxon>
        <taxon>Craniata</taxon>
        <taxon>Vertebrata</taxon>
        <taxon>Euteleostomi</taxon>
        <taxon>Actinopterygii</taxon>
        <taxon>Neopterygii</taxon>
        <taxon>Teleostei</taxon>
        <taxon>Ostariophysi</taxon>
        <taxon>Cypriniformes</taxon>
        <taxon>Xenocyprididae</taxon>
        <taxon>Xenocypridinae</taxon>
        <taxon>Culter</taxon>
    </lineage>
</organism>